<dbReference type="GO" id="GO:0000981">
    <property type="term" value="F:DNA-binding transcription factor activity, RNA polymerase II-specific"/>
    <property type="evidence" value="ECO:0007669"/>
    <property type="project" value="TreeGrafter"/>
</dbReference>
<evidence type="ECO:0000256" key="1">
    <source>
        <dbReference type="ARBA" id="ARBA00004123"/>
    </source>
</evidence>
<feature type="domain" description="BTB" evidence="8">
    <location>
        <begin position="27"/>
        <end position="92"/>
    </location>
</feature>
<keyword evidence="12" id="KW-1185">Reference proteome</keyword>
<dbReference type="GO" id="GO:0008270">
    <property type="term" value="F:zinc ion binding"/>
    <property type="evidence" value="ECO:0007669"/>
    <property type="project" value="UniProtKB-KW"/>
</dbReference>
<evidence type="ECO:0000256" key="4">
    <source>
        <dbReference type="ARBA" id="ARBA00022771"/>
    </source>
</evidence>
<organism evidence="11 12">
    <name type="scientific">Daphnia magna</name>
    <dbReference type="NCBI Taxonomy" id="35525"/>
    <lineage>
        <taxon>Eukaryota</taxon>
        <taxon>Metazoa</taxon>
        <taxon>Ecdysozoa</taxon>
        <taxon>Arthropoda</taxon>
        <taxon>Crustacea</taxon>
        <taxon>Branchiopoda</taxon>
        <taxon>Diplostraca</taxon>
        <taxon>Cladocera</taxon>
        <taxon>Anomopoda</taxon>
        <taxon>Daphniidae</taxon>
        <taxon>Daphnia</taxon>
    </lineage>
</organism>
<feature type="domain" description="C2H2-type" evidence="9">
    <location>
        <begin position="151"/>
        <end position="178"/>
    </location>
</feature>
<evidence type="ECO:0000313" key="10">
    <source>
        <dbReference type="EMBL" id="JAJ02120.1"/>
    </source>
</evidence>
<protein>
    <submittedName>
        <fullName evidence="10">Zinc finger protein</fullName>
    </submittedName>
    <submittedName>
        <fullName evidence="11">Zinc finger-like protein</fullName>
    </submittedName>
</protein>
<name>A0A0N8ADW0_9CRUS</name>
<dbReference type="Pfam" id="PF00096">
    <property type="entry name" value="zf-C2H2"/>
    <property type="match status" value="2"/>
</dbReference>
<dbReference type="InterPro" id="IPR013087">
    <property type="entry name" value="Znf_C2H2_type"/>
</dbReference>
<dbReference type="PANTHER" id="PTHR24394:SF29">
    <property type="entry name" value="MYONEURIN"/>
    <property type="match status" value="1"/>
</dbReference>
<comment type="subcellular location">
    <subcellularLocation>
        <location evidence="1">Nucleus</location>
    </subcellularLocation>
</comment>
<dbReference type="Proteomes" id="UP000076858">
    <property type="component" value="Unassembled WGS sequence"/>
</dbReference>
<evidence type="ECO:0000313" key="11">
    <source>
        <dbReference type="EMBL" id="KZS03980.1"/>
    </source>
</evidence>
<keyword evidence="5" id="KW-0862">Zinc</keyword>
<keyword evidence="4 7" id="KW-0863">Zinc-finger</keyword>
<dbReference type="PROSITE" id="PS00028">
    <property type="entry name" value="ZINC_FINGER_C2H2_1"/>
    <property type="match status" value="5"/>
</dbReference>
<dbReference type="OrthoDB" id="6077919at2759"/>
<evidence type="ECO:0000256" key="7">
    <source>
        <dbReference type="PROSITE-ProRule" id="PRU00042"/>
    </source>
</evidence>
<dbReference type="Pfam" id="PF13465">
    <property type="entry name" value="zf-H2C2_2"/>
    <property type="match status" value="1"/>
</dbReference>
<evidence type="ECO:0000259" key="9">
    <source>
        <dbReference type="PROSITE" id="PS50157"/>
    </source>
</evidence>
<keyword evidence="3" id="KW-0677">Repeat</keyword>
<reference evidence="10" key="2">
    <citation type="submission" date="2015-10" db="EMBL/GenBank/DDBJ databases">
        <authorList>
            <person name="Gilbert D.G."/>
        </authorList>
    </citation>
    <scope>NUCLEOTIDE SEQUENCE</scope>
</reference>
<dbReference type="GO" id="GO:0005634">
    <property type="term" value="C:nucleus"/>
    <property type="evidence" value="ECO:0007669"/>
    <property type="project" value="UniProtKB-SubCell"/>
</dbReference>
<dbReference type="EMBL" id="LRGB01003150">
    <property type="protein sequence ID" value="KZS03980.1"/>
    <property type="molecule type" value="Genomic_DNA"/>
</dbReference>
<reference evidence="11 12" key="3">
    <citation type="submission" date="2016-03" db="EMBL/GenBank/DDBJ databases">
        <title>EvidentialGene: Evidence-directed Construction of Genes on Genomes.</title>
        <authorList>
            <person name="Gilbert D.G."/>
            <person name="Choi J.-H."/>
            <person name="Mockaitis K."/>
            <person name="Colbourne J."/>
            <person name="Pfrender M."/>
        </authorList>
    </citation>
    <scope>NUCLEOTIDE SEQUENCE [LARGE SCALE GENOMIC DNA]</scope>
    <source>
        <strain evidence="11 12">Xinb3</strain>
        <tissue evidence="11">Complete organism</tissue>
    </source>
</reference>
<dbReference type="EMBL" id="GDIP01221282">
    <property type="protein sequence ID" value="JAJ02120.1"/>
    <property type="molecule type" value="Transcribed_RNA"/>
</dbReference>
<dbReference type="FunFam" id="3.30.160.60:FF:003133">
    <property type="entry name" value="zinc finger protein 271"/>
    <property type="match status" value="1"/>
</dbReference>
<feature type="domain" description="C2H2-type" evidence="9">
    <location>
        <begin position="269"/>
        <end position="293"/>
    </location>
</feature>
<dbReference type="SUPFAM" id="SSF54695">
    <property type="entry name" value="POZ domain"/>
    <property type="match status" value="1"/>
</dbReference>
<feature type="domain" description="C2H2-type" evidence="9">
    <location>
        <begin position="181"/>
        <end position="208"/>
    </location>
</feature>
<dbReference type="AlphaFoldDB" id="A0A0N8ADW0"/>
<dbReference type="InterPro" id="IPR036236">
    <property type="entry name" value="Znf_C2H2_sf"/>
</dbReference>
<evidence type="ECO:0000256" key="2">
    <source>
        <dbReference type="ARBA" id="ARBA00022723"/>
    </source>
</evidence>
<evidence type="ECO:0000313" key="12">
    <source>
        <dbReference type="Proteomes" id="UP000076858"/>
    </source>
</evidence>
<feature type="domain" description="C2H2-type" evidence="9">
    <location>
        <begin position="237"/>
        <end position="255"/>
    </location>
</feature>
<dbReference type="SUPFAM" id="SSF57667">
    <property type="entry name" value="beta-beta-alpha zinc fingers"/>
    <property type="match status" value="4"/>
</dbReference>
<gene>
    <name evidence="11" type="ORF">APZ42_033166</name>
</gene>
<dbReference type="PANTHER" id="PTHR24394">
    <property type="entry name" value="ZINC FINGER PROTEIN"/>
    <property type="match status" value="1"/>
</dbReference>
<dbReference type="Gene3D" id="3.30.710.10">
    <property type="entry name" value="Potassium Channel Kv1.1, Chain A"/>
    <property type="match status" value="1"/>
</dbReference>
<dbReference type="FunFam" id="3.30.160.60:FF:003287">
    <property type="entry name" value="Zgc:113343"/>
    <property type="match status" value="1"/>
</dbReference>
<feature type="domain" description="C2H2-type" evidence="9">
    <location>
        <begin position="301"/>
        <end position="324"/>
    </location>
</feature>
<evidence type="ECO:0000256" key="6">
    <source>
        <dbReference type="ARBA" id="ARBA00023242"/>
    </source>
</evidence>
<dbReference type="STRING" id="35525.A0A0N8ADW0"/>
<keyword evidence="2" id="KW-0479">Metal-binding</keyword>
<dbReference type="PROSITE" id="PS50097">
    <property type="entry name" value="BTB"/>
    <property type="match status" value="1"/>
</dbReference>
<keyword evidence="6" id="KW-0539">Nucleus</keyword>
<proteinExistence type="predicted"/>
<accession>A0A0N8ADW0</accession>
<evidence type="ECO:0000256" key="3">
    <source>
        <dbReference type="ARBA" id="ARBA00022737"/>
    </source>
</evidence>
<dbReference type="InterPro" id="IPR000210">
    <property type="entry name" value="BTB/POZ_dom"/>
</dbReference>
<dbReference type="Gene3D" id="3.30.160.60">
    <property type="entry name" value="Classic Zinc Finger"/>
    <property type="match status" value="4"/>
</dbReference>
<dbReference type="Pfam" id="PF00651">
    <property type="entry name" value="BTB"/>
    <property type="match status" value="1"/>
</dbReference>
<dbReference type="InterPro" id="IPR011333">
    <property type="entry name" value="SKP1/BTB/POZ_sf"/>
</dbReference>
<evidence type="ECO:0000259" key="8">
    <source>
        <dbReference type="PROSITE" id="PS50097"/>
    </source>
</evidence>
<feature type="domain" description="C2H2-type" evidence="9">
    <location>
        <begin position="209"/>
        <end position="236"/>
    </location>
</feature>
<dbReference type="SMART" id="SM00355">
    <property type="entry name" value="ZnF_C2H2"/>
    <property type="match status" value="6"/>
</dbReference>
<reference evidence="10" key="1">
    <citation type="submission" date="2015-10" db="EMBL/GenBank/DDBJ databases">
        <title>Daphnia magna gene sets from two clonal populations assembled and annotated with EvidentialGene.</title>
        <authorList>
            <person name="Gilbert D."/>
            <person name="Podicheti R."/>
            <person name="Orsini L."/>
            <person name="Colbourne J."/>
            <person name="Pfrender M."/>
        </authorList>
    </citation>
    <scope>NUCLEOTIDE SEQUENCE</scope>
</reference>
<dbReference type="SMART" id="SM00225">
    <property type="entry name" value="BTB"/>
    <property type="match status" value="1"/>
</dbReference>
<sequence>MEFLLARDCNSALSEYMKITYDDGTSSDILILSVNGQFKAHKSVLAAASQFFHFVLKDQIYDDCVISLAEYSSWQVQKLLEFIYTGKTTISADEEDSFTSLLTYLEIGGVKPNIYSSDATTVSGTSENDNADGILLEFEKSSDVSEVPKNLKCEICGQVLKTRTGLRMHLLVHQGSKGKVFTCDVCGKGFSQASQLKTHMRIHTGEKPYKCDACDKSFSHASTLSEHKNLHDAIKPFQCNVCKQAFAQRKALRSHNCLEDPQNFNIKMFPCPCCSRSFGSRRGLAIHKIHQHAETSCEPILQCDLCSETFSSEFAFETHMQHHT</sequence>
<dbReference type="PROSITE" id="PS50157">
    <property type="entry name" value="ZINC_FINGER_C2H2_2"/>
    <property type="match status" value="6"/>
</dbReference>
<evidence type="ECO:0000256" key="5">
    <source>
        <dbReference type="ARBA" id="ARBA00022833"/>
    </source>
</evidence>